<evidence type="ECO:0000313" key="3">
    <source>
        <dbReference type="Proteomes" id="UP000268093"/>
    </source>
</evidence>
<sequence length="247" mass="27802">MDTSQLRTAMSFGEALGQLLCIACITIMSTLFGVKVAGDRLQHLNYPRILVLLLYFMSWAFTNMSAVLLSTNTGMFCRGTGTRSYPFLPSKVLNPSHFRSNKGNFISCSLSILACDVFYALSNIIMYLWLIERVWLVTSVRTSRMESLLYKFHLVLLTPYIGIFSLMLPHFPLHPASLNCLSGMVKIPLLSDADQSPNFDCLHNLPRRLHCKRLCGGLPTRRGKRFCLLVTVFVGRNIERDLSPLGA</sequence>
<evidence type="ECO:0000313" key="2">
    <source>
        <dbReference type="EMBL" id="RUP48853.1"/>
    </source>
</evidence>
<dbReference type="OrthoDB" id="3210850at2759"/>
<dbReference type="EMBL" id="RBNI01002869">
    <property type="protein sequence ID" value="RUP48853.1"/>
    <property type="molecule type" value="Genomic_DNA"/>
</dbReference>
<reference evidence="2 3" key="1">
    <citation type="journal article" date="2018" name="New Phytol.">
        <title>Phylogenomics of Endogonaceae and evolution of mycorrhizas within Mucoromycota.</title>
        <authorList>
            <person name="Chang Y."/>
            <person name="Desiro A."/>
            <person name="Na H."/>
            <person name="Sandor L."/>
            <person name="Lipzen A."/>
            <person name="Clum A."/>
            <person name="Barry K."/>
            <person name="Grigoriev I.V."/>
            <person name="Martin F.M."/>
            <person name="Stajich J.E."/>
            <person name="Smith M.E."/>
            <person name="Bonito G."/>
            <person name="Spatafora J.W."/>
        </authorList>
    </citation>
    <scope>NUCLEOTIDE SEQUENCE [LARGE SCALE GENOMIC DNA]</scope>
    <source>
        <strain evidence="2 3">GMNB39</strain>
    </source>
</reference>
<evidence type="ECO:0000256" key="1">
    <source>
        <dbReference type="SAM" id="Phobius"/>
    </source>
</evidence>
<dbReference type="AlphaFoldDB" id="A0A433DDC3"/>
<keyword evidence="1" id="KW-0472">Membrane</keyword>
<feature type="transmembrane region" description="Helical" evidence="1">
    <location>
        <begin position="152"/>
        <end position="171"/>
    </location>
</feature>
<proteinExistence type="predicted"/>
<name>A0A433DDC3_9FUNG</name>
<accession>A0A433DDC3</accession>
<gene>
    <name evidence="2" type="ORF">BC936DRAFT_143808</name>
</gene>
<feature type="transmembrane region" description="Helical" evidence="1">
    <location>
        <begin position="49"/>
        <end position="69"/>
    </location>
</feature>
<keyword evidence="3" id="KW-1185">Reference proteome</keyword>
<feature type="transmembrane region" description="Helical" evidence="1">
    <location>
        <begin position="15"/>
        <end position="37"/>
    </location>
</feature>
<keyword evidence="1" id="KW-1133">Transmembrane helix</keyword>
<comment type="caution">
    <text evidence="2">The sequence shown here is derived from an EMBL/GenBank/DDBJ whole genome shotgun (WGS) entry which is preliminary data.</text>
</comment>
<protein>
    <submittedName>
        <fullName evidence="2">Uncharacterized protein</fullName>
    </submittedName>
</protein>
<organism evidence="2 3">
    <name type="scientific">Jimgerdemannia flammicorona</name>
    <dbReference type="NCBI Taxonomy" id="994334"/>
    <lineage>
        <taxon>Eukaryota</taxon>
        <taxon>Fungi</taxon>
        <taxon>Fungi incertae sedis</taxon>
        <taxon>Mucoromycota</taxon>
        <taxon>Mucoromycotina</taxon>
        <taxon>Endogonomycetes</taxon>
        <taxon>Endogonales</taxon>
        <taxon>Endogonaceae</taxon>
        <taxon>Jimgerdemannia</taxon>
    </lineage>
</organism>
<feature type="transmembrane region" description="Helical" evidence="1">
    <location>
        <begin position="104"/>
        <end position="131"/>
    </location>
</feature>
<dbReference type="Proteomes" id="UP000268093">
    <property type="component" value="Unassembled WGS sequence"/>
</dbReference>
<keyword evidence="1" id="KW-0812">Transmembrane</keyword>